<dbReference type="InterPro" id="IPR001769">
    <property type="entry name" value="Gingipain"/>
</dbReference>
<dbReference type="InterPro" id="IPR029031">
    <property type="entry name" value="Gingipain_N_sf"/>
</dbReference>
<gene>
    <name evidence="3" type="ORF">S01H1_15915</name>
</gene>
<keyword evidence="1" id="KW-0732">Signal</keyword>
<organism evidence="3">
    <name type="scientific">marine sediment metagenome</name>
    <dbReference type="NCBI Taxonomy" id="412755"/>
    <lineage>
        <taxon>unclassified sequences</taxon>
        <taxon>metagenomes</taxon>
        <taxon>ecological metagenomes</taxon>
    </lineage>
</organism>
<dbReference type="Pfam" id="PF01364">
    <property type="entry name" value="Peptidase_C25"/>
    <property type="match status" value="1"/>
</dbReference>
<sequence>NGVQQSFSWTGISYFQASLDDVPLFEGDNTVTLQCLSADGNDSIIVDWLEVAYQRDYVVGADNIFKFAPDSGDRYLIDGFSSNTLVGYDISDPVDVAIIENAFVSGNNPYSFEFEPTAFGDTYLVLASETGRVPVGLFEDTAADLAHNASGADYILITHRDLGWAQNGEPNRWLTDLVTHRLNQGLRVAVVDIEDIYDEFSFGIKSPQALKDFLAYAYSNWPQPAPQYVLLVGDSTYDPKDHWGEADDTAYLPTYQMFTDFKGETVSDQWFVTFAGNDALADMHIGRLPAANSAQATTMVDKIIAYESAVNARTWTNNLLLVADNQRPGSAYAYEAIFETINEDAAALVPDAMAEPVKGYLNDYAASAFLTN</sequence>
<evidence type="ECO:0000313" key="3">
    <source>
        <dbReference type="EMBL" id="GAF77309.1"/>
    </source>
</evidence>
<feature type="domain" description="Gingipain" evidence="2">
    <location>
        <begin position="154"/>
        <end position="351"/>
    </location>
</feature>
<evidence type="ECO:0000259" key="2">
    <source>
        <dbReference type="Pfam" id="PF01364"/>
    </source>
</evidence>
<dbReference type="Gene3D" id="3.40.50.10390">
    <property type="entry name" value="Gingipain r, domain 1"/>
    <property type="match status" value="1"/>
</dbReference>
<feature type="non-terminal residue" evidence="3">
    <location>
        <position position="1"/>
    </location>
</feature>
<proteinExistence type="predicted"/>
<dbReference type="AlphaFoldDB" id="X0S8G1"/>
<accession>X0S8G1</accession>
<evidence type="ECO:0000256" key="1">
    <source>
        <dbReference type="ARBA" id="ARBA00022729"/>
    </source>
</evidence>
<protein>
    <recommendedName>
        <fullName evidence="2">Gingipain domain-containing protein</fullName>
    </recommendedName>
</protein>
<dbReference type="GO" id="GO:0008234">
    <property type="term" value="F:cysteine-type peptidase activity"/>
    <property type="evidence" value="ECO:0007669"/>
    <property type="project" value="InterPro"/>
</dbReference>
<dbReference type="Gene3D" id="3.40.50.1460">
    <property type="match status" value="1"/>
</dbReference>
<dbReference type="EMBL" id="BARS01008336">
    <property type="protein sequence ID" value="GAF77309.1"/>
    <property type="molecule type" value="Genomic_DNA"/>
</dbReference>
<comment type="caution">
    <text evidence="3">The sequence shown here is derived from an EMBL/GenBank/DDBJ whole genome shotgun (WGS) entry which is preliminary data.</text>
</comment>
<feature type="non-terminal residue" evidence="3">
    <location>
        <position position="372"/>
    </location>
</feature>
<dbReference type="GO" id="GO:0006508">
    <property type="term" value="P:proteolysis"/>
    <property type="evidence" value="ECO:0007669"/>
    <property type="project" value="InterPro"/>
</dbReference>
<reference evidence="3" key="1">
    <citation type="journal article" date="2014" name="Front. Microbiol.">
        <title>High frequency of phylogenetically diverse reductive dehalogenase-homologous genes in deep subseafloor sedimentary metagenomes.</title>
        <authorList>
            <person name="Kawai M."/>
            <person name="Futagami T."/>
            <person name="Toyoda A."/>
            <person name="Takaki Y."/>
            <person name="Nishi S."/>
            <person name="Hori S."/>
            <person name="Arai W."/>
            <person name="Tsubouchi T."/>
            <person name="Morono Y."/>
            <person name="Uchiyama I."/>
            <person name="Ito T."/>
            <person name="Fujiyama A."/>
            <person name="Inagaki F."/>
            <person name="Takami H."/>
        </authorList>
    </citation>
    <scope>NUCLEOTIDE SEQUENCE</scope>
    <source>
        <strain evidence="3">Expedition CK06-06</strain>
    </source>
</reference>
<dbReference type="SUPFAM" id="SSF52129">
    <property type="entry name" value="Caspase-like"/>
    <property type="match status" value="1"/>
</dbReference>
<name>X0S8G1_9ZZZZ</name>
<dbReference type="InterPro" id="IPR029030">
    <property type="entry name" value="Caspase-like_dom_sf"/>
</dbReference>